<comment type="caution">
    <text evidence="2">The sequence shown here is derived from an EMBL/GenBank/DDBJ whole genome shotgun (WGS) entry which is preliminary data.</text>
</comment>
<evidence type="ECO:0000313" key="2">
    <source>
        <dbReference type="EMBL" id="KAF5861525.1"/>
    </source>
</evidence>
<sequence length="485" mass="53796">MERSRTARRGRPQIQDGQTVVDIQQSPQKKRLRMRLAQRSYRARKEEAQQLERIRGEELSSALDNAFEIFSTLHDRILDTPQIRNSPDILFHLNDAARRMTAIASSRGKFLPLSHGVMNSSQISTEQAHETKIRPTTTGVLRERDKAWSPPLSLQERLAPGQLVTGDSRVMVISLWTNTSNRIPMPARIIRACFKRAVTILSDSTVHGNQPSALALPLRLLGRDTLMANSLQGLELFHPSVADILYPLHSAPRQPHMYRVVEGGTRTVRRAPAPLVQQIERGKTRTILDTSFAPLRGEWLEAVDVEEYLEDRGIYVRNAVGNGTTSSEETSYEKLFPDIEQDIPILAPLGSVPGKELAWTINGSTPSQLGSMERSPSVSLSADFHGHEPSDYSVFGLPRPRQWRSNNSQHLSTAMTGVPSTDVSSAPLLNFKPQDAQVPTKASRIHVNLDKLVHLLAENAMCLGPVPGIRKAAVDASIRGSIILS</sequence>
<evidence type="ECO:0000313" key="3">
    <source>
        <dbReference type="Proteomes" id="UP000541154"/>
    </source>
</evidence>
<dbReference type="PANTHER" id="PTHR40618">
    <property type="entry name" value="B-ZIP TRANSCRIPTION FACTOR (EUROFUNG)-RELATED"/>
    <property type="match status" value="1"/>
</dbReference>
<gene>
    <name evidence="2" type="ORF">ETB97_012851</name>
</gene>
<dbReference type="AlphaFoldDB" id="A0A8H6E836"/>
<evidence type="ECO:0000256" key="1">
    <source>
        <dbReference type="SAM" id="MobiDB-lite"/>
    </source>
</evidence>
<name>A0A8H6E836_PETAA</name>
<protein>
    <recommendedName>
        <fullName evidence="4">BZIP domain-containing protein</fullName>
    </recommendedName>
</protein>
<organism evidence="2 3">
    <name type="scientific">Petromyces alliaceus</name>
    <name type="common">Aspergillus alliaceus</name>
    <dbReference type="NCBI Taxonomy" id="209559"/>
    <lineage>
        <taxon>Eukaryota</taxon>
        <taxon>Fungi</taxon>
        <taxon>Dikarya</taxon>
        <taxon>Ascomycota</taxon>
        <taxon>Pezizomycotina</taxon>
        <taxon>Eurotiomycetes</taxon>
        <taxon>Eurotiomycetidae</taxon>
        <taxon>Eurotiales</taxon>
        <taxon>Aspergillaceae</taxon>
        <taxon>Aspergillus</taxon>
        <taxon>Aspergillus subgen. Circumdati</taxon>
    </lineage>
</organism>
<feature type="region of interest" description="Disordered" evidence="1">
    <location>
        <begin position="1"/>
        <end position="31"/>
    </location>
</feature>
<dbReference type="Proteomes" id="UP000541154">
    <property type="component" value="Unassembled WGS sequence"/>
</dbReference>
<keyword evidence="3" id="KW-1185">Reference proteome</keyword>
<evidence type="ECO:0008006" key="4">
    <source>
        <dbReference type="Google" id="ProtNLM"/>
    </source>
</evidence>
<accession>A0A8H6E836</accession>
<feature type="compositionally biased region" description="Polar residues" evidence="1">
    <location>
        <begin position="15"/>
        <end position="27"/>
    </location>
</feature>
<dbReference type="PANTHER" id="PTHR40618:SF1">
    <property type="entry name" value="B-ZIP TRANSCRIPTION FACTOR (EUROFUNG)"/>
    <property type="match status" value="1"/>
</dbReference>
<reference evidence="2 3" key="1">
    <citation type="submission" date="2019-04" db="EMBL/GenBank/DDBJ databases">
        <title>Aspergillus burnettii sp. nov., novel species from soil in southeast Queensland.</title>
        <authorList>
            <person name="Gilchrist C.L.M."/>
            <person name="Pitt J.I."/>
            <person name="Lange L."/>
            <person name="Lacey H.J."/>
            <person name="Vuong D."/>
            <person name="Midgley D.J."/>
            <person name="Greenfield P."/>
            <person name="Bradbury M."/>
            <person name="Lacey E."/>
            <person name="Busk P.K."/>
            <person name="Pilgaard B."/>
            <person name="Chooi Y.H."/>
            <person name="Piggott A.M."/>
        </authorList>
    </citation>
    <scope>NUCLEOTIDE SEQUENCE [LARGE SCALE GENOMIC DNA]</scope>
    <source>
        <strain evidence="2 3">FRR 5400</strain>
    </source>
</reference>
<feature type="compositionally biased region" description="Basic residues" evidence="1">
    <location>
        <begin position="1"/>
        <end position="11"/>
    </location>
</feature>
<proteinExistence type="predicted"/>
<dbReference type="EMBL" id="SPNV01000097">
    <property type="protein sequence ID" value="KAF5861525.1"/>
    <property type="molecule type" value="Genomic_DNA"/>
</dbReference>